<dbReference type="PANTHER" id="PTHR24321">
    <property type="entry name" value="DEHYDROGENASES, SHORT CHAIN"/>
    <property type="match status" value="1"/>
</dbReference>
<dbReference type="SUPFAM" id="SSF51735">
    <property type="entry name" value="NAD(P)-binding Rossmann-fold domains"/>
    <property type="match status" value="1"/>
</dbReference>
<name>W9XD63_9EURO</name>
<accession>W9XD63</accession>
<dbReference type="OrthoDB" id="37659at2759"/>
<evidence type="ECO:0008006" key="7">
    <source>
        <dbReference type="Google" id="ProtNLM"/>
    </source>
</evidence>
<dbReference type="Proteomes" id="UP000019471">
    <property type="component" value="Unassembled WGS sequence"/>
</dbReference>
<dbReference type="eggNOG" id="KOG0725">
    <property type="taxonomic scope" value="Eukaryota"/>
</dbReference>
<dbReference type="Pfam" id="PF00106">
    <property type="entry name" value="adh_short"/>
    <property type="match status" value="1"/>
</dbReference>
<dbReference type="HOGENOM" id="CLU_010194_1_0_1"/>
<dbReference type="CDD" id="cd05233">
    <property type="entry name" value="SDR_c"/>
    <property type="match status" value="1"/>
</dbReference>
<dbReference type="PROSITE" id="PS00061">
    <property type="entry name" value="ADH_SHORT"/>
    <property type="match status" value="1"/>
</dbReference>
<keyword evidence="6" id="KW-1185">Reference proteome</keyword>
<dbReference type="RefSeq" id="XP_007740388.1">
    <property type="nucleotide sequence ID" value="XM_007742198.1"/>
</dbReference>
<dbReference type="EMBL" id="AMGX01000002">
    <property type="protein sequence ID" value="EXJ74886.1"/>
    <property type="molecule type" value="Genomic_DNA"/>
</dbReference>
<evidence type="ECO:0000313" key="5">
    <source>
        <dbReference type="EMBL" id="EXJ74886.1"/>
    </source>
</evidence>
<dbReference type="Gene3D" id="3.40.50.720">
    <property type="entry name" value="NAD(P)-binding Rossmann-like Domain"/>
    <property type="match status" value="1"/>
</dbReference>
<evidence type="ECO:0000256" key="2">
    <source>
        <dbReference type="ARBA" id="ARBA00022857"/>
    </source>
</evidence>
<dbReference type="PANTHER" id="PTHR24321:SF8">
    <property type="entry name" value="ESTRADIOL 17-BETA-DEHYDROGENASE 8-RELATED"/>
    <property type="match status" value="1"/>
</dbReference>
<organism evidence="5 6">
    <name type="scientific">Cladophialophora psammophila CBS 110553</name>
    <dbReference type="NCBI Taxonomy" id="1182543"/>
    <lineage>
        <taxon>Eukaryota</taxon>
        <taxon>Fungi</taxon>
        <taxon>Dikarya</taxon>
        <taxon>Ascomycota</taxon>
        <taxon>Pezizomycotina</taxon>
        <taxon>Eurotiomycetes</taxon>
        <taxon>Chaetothyriomycetidae</taxon>
        <taxon>Chaetothyriales</taxon>
        <taxon>Herpotrichiellaceae</taxon>
        <taxon>Cladophialophora</taxon>
    </lineage>
</organism>
<sequence length="270" mass="28260">MASTGMNISLGSKVAIITGAASGFGKAIAKAFLHAGAKVVACDINASMLEECHKELSPLGALHMVVADISLHDSAPNLVKEAVDHYGKLDILVNNAGIMDRFDPIGDIDIDFWDCVITTNLTAPARMSKYAVQEFLRHGEAAGTTAAGSNRGVIMNVGSINGFRGGCGGVAYVSAKHALVGLTRNTASSYSSKGIRCNIIMPGAMKTNIRVAYKDGFNEEGGAICQKLAEVNPGEVNLDRLGKLVAFACSDDTDYLNGAIISADHGWQAI</sequence>
<comment type="caution">
    <text evidence="5">The sequence shown here is derived from an EMBL/GenBank/DDBJ whole genome shotgun (WGS) entry which is preliminary data.</text>
</comment>
<proteinExistence type="inferred from homology"/>
<dbReference type="PRINTS" id="PR00080">
    <property type="entry name" value="SDRFAMILY"/>
</dbReference>
<evidence type="ECO:0000313" key="6">
    <source>
        <dbReference type="Proteomes" id="UP000019471"/>
    </source>
</evidence>
<dbReference type="GO" id="GO:0016491">
    <property type="term" value="F:oxidoreductase activity"/>
    <property type="evidence" value="ECO:0007669"/>
    <property type="project" value="UniProtKB-KW"/>
</dbReference>
<dbReference type="InterPro" id="IPR002347">
    <property type="entry name" value="SDR_fam"/>
</dbReference>
<reference evidence="5 6" key="1">
    <citation type="submission" date="2013-03" db="EMBL/GenBank/DDBJ databases">
        <title>The Genome Sequence of Cladophialophora psammophila CBS 110553.</title>
        <authorList>
            <consortium name="The Broad Institute Genomics Platform"/>
            <person name="Cuomo C."/>
            <person name="de Hoog S."/>
            <person name="Gorbushina A."/>
            <person name="Walker B."/>
            <person name="Young S.K."/>
            <person name="Zeng Q."/>
            <person name="Gargeya S."/>
            <person name="Fitzgerald M."/>
            <person name="Haas B."/>
            <person name="Abouelleil A."/>
            <person name="Allen A.W."/>
            <person name="Alvarado L."/>
            <person name="Arachchi H.M."/>
            <person name="Berlin A.M."/>
            <person name="Chapman S.B."/>
            <person name="Gainer-Dewar J."/>
            <person name="Goldberg J."/>
            <person name="Griggs A."/>
            <person name="Gujja S."/>
            <person name="Hansen M."/>
            <person name="Howarth C."/>
            <person name="Imamovic A."/>
            <person name="Ireland A."/>
            <person name="Larimer J."/>
            <person name="McCowan C."/>
            <person name="Murphy C."/>
            <person name="Pearson M."/>
            <person name="Poon T.W."/>
            <person name="Priest M."/>
            <person name="Roberts A."/>
            <person name="Saif S."/>
            <person name="Shea T."/>
            <person name="Sisk P."/>
            <person name="Sykes S."/>
            <person name="Wortman J."/>
            <person name="Nusbaum C."/>
            <person name="Birren B."/>
        </authorList>
    </citation>
    <scope>NUCLEOTIDE SEQUENCE [LARGE SCALE GENOMIC DNA]</scope>
    <source>
        <strain evidence="5 6">CBS 110553</strain>
    </source>
</reference>
<dbReference type="STRING" id="1182543.W9XD63"/>
<dbReference type="FunFam" id="3.40.50.720:FF:000084">
    <property type="entry name" value="Short-chain dehydrogenase reductase"/>
    <property type="match status" value="1"/>
</dbReference>
<dbReference type="PRINTS" id="PR00081">
    <property type="entry name" value="GDHRDH"/>
</dbReference>
<dbReference type="InterPro" id="IPR020904">
    <property type="entry name" value="Sc_DH/Rdtase_CS"/>
</dbReference>
<keyword evidence="3" id="KW-0560">Oxidoreductase</keyword>
<protein>
    <recommendedName>
        <fullName evidence="7">3-oxoacyl-[acyl-carrier protein] reductase</fullName>
    </recommendedName>
</protein>
<evidence type="ECO:0000256" key="4">
    <source>
        <dbReference type="RuleBase" id="RU000363"/>
    </source>
</evidence>
<evidence type="ECO:0000256" key="1">
    <source>
        <dbReference type="ARBA" id="ARBA00006484"/>
    </source>
</evidence>
<gene>
    <name evidence="5" type="ORF">A1O5_01582</name>
</gene>
<keyword evidence="2" id="KW-0521">NADP</keyword>
<evidence type="ECO:0000256" key="3">
    <source>
        <dbReference type="ARBA" id="ARBA00023002"/>
    </source>
</evidence>
<dbReference type="AlphaFoldDB" id="W9XD63"/>
<comment type="similarity">
    <text evidence="1 4">Belongs to the short-chain dehydrogenases/reductases (SDR) family.</text>
</comment>
<dbReference type="GeneID" id="19186315"/>
<dbReference type="InterPro" id="IPR036291">
    <property type="entry name" value="NAD(P)-bd_dom_sf"/>
</dbReference>